<keyword evidence="1" id="KW-1133">Transmembrane helix</keyword>
<dbReference type="EMBL" id="HF951689">
    <property type="protein sequence ID" value="CCW34603.1"/>
    <property type="molecule type" value="Genomic_DNA"/>
</dbReference>
<reference evidence="4" key="1">
    <citation type="submission" date="2013-03" db="EMBL/GenBank/DDBJ databases">
        <title>Genome sequence of Chthonomonas calidirosea, the first sequenced genome from the Armatimonadetes phylum (formally candidate division OP10).</title>
        <authorList>
            <person name="Lee K.C.Y."/>
            <person name="Morgan X.C."/>
            <person name="Dunfield P.F."/>
            <person name="Tamas I."/>
            <person name="Houghton K.M."/>
            <person name="Vyssotski M."/>
            <person name="Ryan J.L.J."/>
            <person name="Lagutin K."/>
            <person name="McDonald I.R."/>
            <person name="Stott M.B."/>
        </authorList>
    </citation>
    <scope>NUCLEOTIDE SEQUENCE [LARGE SCALE GENOMIC DNA]</scope>
    <source>
        <strain evidence="4">DSM 23976 / ICMP 18418 / T49</strain>
    </source>
</reference>
<evidence type="ECO:0000256" key="1">
    <source>
        <dbReference type="SAM" id="Phobius"/>
    </source>
</evidence>
<dbReference type="InterPro" id="IPR007160">
    <property type="entry name" value="DUF362"/>
</dbReference>
<protein>
    <submittedName>
        <fullName evidence="3">Uncharacterized conserved protein</fullName>
    </submittedName>
</protein>
<dbReference type="KEGG" id="ccz:CCALI_00778"/>
<dbReference type="PATRIC" id="fig|1303518.3.peg.787"/>
<name>S0EXT0_CHTCT</name>
<accession>S0EXT0</accession>
<dbReference type="STRING" id="454171.CP488_00373"/>
<evidence type="ECO:0000313" key="3">
    <source>
        <dbReference type="EMBL" id="CCW34603.1"/>
    </source>
</evidence>
<gene>
    <name evidence="3" type="ORF">CCALI_00778</name>
</gene>
<proteinExistence type="predicted"/>
<evidence type="ECO:0000313" key="4">
    <source>
        <dbReference type="Proteomes" id="UP000014227"/>
    </source>
</evidence>
<feature type="domain" description="DUF362" evidence="2">
    <location>
        <begin position="91"/>
        <end position="302"/>
    </location>
</feature>
<keyword evidence="1" id="KW-0472">Membrane</keyword>
<sequence length="344" mass="37849">MSADDAKKLSRRKLLEIAGGTAFLGGLYSLTFFQEERFAKLAKLRPPKKPSPTTPDIVAVEGDPKSYGDITERAINELGGIEQFVKKGDKVVISPNMGWMRTPDQAATTHPDVIRRLVQLCERAGASRITLIDYSLDDWKLAFKICGAEDAVRGTKASLLSPDQPTMYREVDIASAVPTHTVDGADYDPLHHFDRILQRIPRDIIEADCFIVNPVVKDHEAAVITIAMKKLMGCIWNRKDYHRYGLHNCIAELNCFLRPTLIVTDATRVLQTRGPKGPGETTQPNTVVAGFDPVALDSYCTRFLTVKGVTPDMVPHLIIANSLGLGQIDTSQLNIREIAGAKGA</sequence>
<dbReference type="RefSeq" id="WP_016482163.1">
    <property type="nucleotide sequence ID" value="NC_021487.1"/>
</dbReference>
<dbReference type="Pfam" id="PF04015">
    <property type="entry name" value="DUF362"/>
    <property type="match status" value="1"/>
</dbReference>
<dbReference type="eggNOG" id="COG2006">
    <property type="taxonomic scope" value="Bacteria"/>
</dbReference>
<dbReference type="AlphaFoldDB" id="S0EXT0"/>
<dbReference type="OrthoDB" id="9785671at2"/>
<dbReference type="HOGENOM" id="CLU_044970_0_0_0"/>
<organism evidence="3 4">
    <name type="scientific">Chthonomonas calidirosea (strain DSM 23976 / ICMP 18418 / T49)</name>
    <dbReference type="NCBI Taxonomy" id="1303518"/>
    <lineage>
        <taxon>Bacteria</taxon>
        <taxon>Bacillati</taxon>
        <taxon>Armatimonadota</taxon>
        <taxon>Chthonomonadia</taxon>
        <taxon>Chthonomonadales</taxon>
        <taxon>Chthonomonadaceae</taxon>
        <taxon>Chthonomonas</taxon>
    </lineage>
</organism>
<keyword evidence="1" id="KW-0812">Transmembrane</keyword>
<dbReference type="InParanoid" id="S0EXT0"/>
<keyword evidence="4" id="KW-1185">Reference proteome</keyword>
<evidence type="ECO:0000259" key="2">
    <source>
        <dbReference type="Pfam" id="PF04015"/>
    </source>
</evidence>
<dbReference type="Proteomes" id="UP000014227">
    <property type="component" value="Chromosome I"/>
</dbReference>
<feature type="transmembrane region" description="Helical" evidence="1">
    <location>
        <begin position="14"/>
        <end position="33"/>
    </location>
</feature>